<protein>
    <submittedName>
        <fullName evidence="2">Uncharacterized protein</fullName>
    </submittedName>
</protein>
<dbReference type="AlphaFoldDB" id="A0A8X8Z0K9"/>
<organism evidence="2">
    <name type="scientific">Salvia splendens</name>
    <name type="common">Scarlet sage</name>
    <dbReference type="NCBI Taxonomy" id="180675"/>
    <lineage>
        <taxon>Eukaryota</taxon>
        <taxon>Viridiplantae</taxon>
        <taxon>Streptophyta</taxon>
        <taxon>Embryophyta</taxon>
        <taxon>Tracheophyta</taxon>
        <taxon>Spermatophyta</taxon>
        <taxon>Magnoliopsida</taxon>
        <taxon>eudicotyledons</taxon>
        <taxon>Gunneridae</taxon>
        <taxon>Pentapetalae</taxon>
        <taxon>asterids</taxon>
        <taxon>lamiids</taxon>
        <taxon>Lamiales</taxon>
        <taxon>Lamiaceae</taxon>
        <taxon>Nepetoideae</taxon>
        <taxon>Mentheae</taxon>
        <taxon>Salviinae</taxon>
        <taxon>Salvia</taxon>
        <taxon>Salvia subgen. Calosphace</taxon>
        <taxon>core Calosphace</taxon>
    </lineage>
</organism>
<evidence type="ECO:0000256" key="1">
    <source>
        <dbReference type="SAM" id="Phobius"/>
    </source>
</evidence>
<keyword evidence="1" id="KW-0812">Transmembrane</keyword>
<keyword evidence="1" id="KW-1133">Transmembrane helix</keyword>
<dbReference type="EMBL" id="PNBA02000021">
    <property type="protein sequence ID" value="KAG6386924.1"/>
    <property type="molecule type" value="Genomic_DNA"/>
</dbReference>
<feature type="transmembrane region" description="Helical" evidence="1">
    <location>
        <begin position="144"/>
        <end position="163"/>
    </location>
</feature>
<reference evidence="2" key="1">
    <citation type="submission" date="2018-01" db="EMBL/GenBank/DDBJ databases">
        <authorList>
            <person name="Mao J.F."/>
        </authorList>
    </citation>
    <scope>NUCLEOTIDE SEQUENCE</scope>
    <source>
        <strain evidence="2">Huo1</strain>
        <tissue evidence="2">Leaf</tissue>
    </source>
</reference>
<dbReference type="Proteomes" id="UP000298416">
    <property type="component" value="Unassembled WGS sequence"/>
</dbReference>
<comment type="caution">
    <text evidence="2">The sequence shown here is derived from an EMBL/GenBank/DDBJ whole genome shotgun (WGS) entry which is preliminary data.</text>
</comment>
<keyword evidence="1" id="KW-0472">Membrane</keyword>
<gene>
    <name evidence="2" type="ORF">SASPL_152104</name>
</gene>
<accession>A0A8X8Z0K9</accession>
<sequence length="229" mass="26422">MEEAMTSICKLLINVNLLFRVCKVLILFYAVNSPVDNVKLHVLHDAEKFEDIKRSFLNMDFEQRGHQMRRFITTVKEAVDNRGDSDVGCERVALYFVSKLEEAQFRVVNPTSSLVTVKQNLKFVNTAAALQYTKALGKTTLHRYFRFGGHLAFFVLLSLLTFFLLDNCSNTWKEIIAAFMLQLYTVIFNMTELVFKVQVVEHESNMKVSHVVHRGCDLVLRLLEDFNSV</sequence>
<evidence type="ECO:0000313" key="2">
    <source>
        <dbReference type="EMBL" id="KAG6386924.1"/>
    </source>
</evidence>
<keyword evidence="3" id="KW-1185">Reference proteome</keyword>
<reference evidence="2" key="2">
    <citation type="submission" date="2020-08" db="EMBL/GenBank/DDBJ databases">
        <title>Plant Genome Project.</title>
        <authorList>
            <person name="Zhang R.-G."/>
        </authorList>
    </citation>
    <scope>NUCLEOTIDE SEQUENCE</scope>
    <source>
        <strain evidence="2">Huo1</strain>
        <tissue evidence="2">Leaf</tissue>
    </source>
</reference>
<proteinExistence type="predicted"/>
<feature type="transmembrane region" description="Helical" evidence="1">
    <location>
        <begin position="175"/>
        <end position="195"/>
    </location>
</feature>
<name>A0A8X8Z0K9_SALSN</name>
<evidence type="ECO:0000313" key="3">
    <source>
        <dbReference type="Proteomes" id="UP000298416"/>
    </source>
</evidence>